<dbReference type="RefSeq" id="XP_001319363.1">
    <property type="nucleotide sequence ID" value="XM_001319328.1"/>
</dbReference>
<reference evidence="1" key="1">
    <citation type="submission" date="2006-10" db="EMBL/GenBank/DDBJ databases">
        <authorList>
            <person name="Amadeo P."/>
            <person name="Zhao Q."/>
            <person name="Wortman J."/>
            <person name="Fraser-Liggett C."/>
            <person name="Carlton J."/>
        </authorList>
    </citation>
    <scope>NUCLEOTIDE SEQUENCE</scope>
    <source>
        <strain evidence="1">G3</strain>
    </source>
</reference>
<dbReference type="VEuPathDB" id="TrichDB:TVAG_343040"/>
<accession>A2EJR6</accession>
<dbReference type="AlphaFoldDB" id="A2EJR6"/>
<organism evidence="1 2">
    <name type="scientific">Trichomonas vaginalis (strain ATCC PRA-98 / G3)</name>
    <dbReference type="NCBI Taxonomy" id="412133"/>
    <lineage>
        <taxon>Eukaryota</taxon>
        <taxon>Metamonada</taxon>
        <taxon>Parabasalia</taxon>
        <taxon>Trichomonadida</taxon>
        <taxon>Trichomonadidae</taxon>
        <taxon>Trichomonas</taxon>
    </lineage>
</organism>
<dbReference type="Proteomes" id="UP000001542">
    <property type="component" value="Unassembled WGS sequence"/>
</dbReference>
<keyword evidence="2" id="KW-1185">Reference proteome</keyword>
<protein>
    <submittedName>
        <fullName evidence="1">Uncharacterized protein</fullName>
    </submittedName>
</protein>
<evidence type="ECO:0000313" key="2">
    <source>
        <dbReference type="Proteomes" id="UP000001542"/>
    </source>
</evidence>
<evidence type="ECO:0000313" key="1">
    <source>
        <dbReference type="EMBL" id="EAY07140.1"/>
    </source>
</evidence>
<dbReference type="InParanoid" id="A2EJR6"/>
<proteinExistence type="predicted"/>
<name>A2EJR6_TRIV3</name>
<sequence>MYTKLVRESDSINFETPAKFTLTAKYDHLYTYGEFLKFTPTDVQTTFGGCYKSSVGKFEFARLQQDNFNVRIKPKLNYIVGPVKLRVGFKNKAHLKYEYKFKQPYVPTIKTDTKVVLKDLFEEAPKFEIYTENVFTYKISSLMAYYSRKGNLNNTEISAHLNLPQFSAAVFTNFNQKSYGVIGTSEINKYPVAFQLKNTPQGFDFRVGGKIKGVQNSLSLYIQNITTLCAKIELHFSKPLTFTGWMKTLVTNTENATYGFNINLDYDKLK</sequence>
<dbReference type="EMBL" id="DS113407">
    <property type="protein sequence ID" value="EAY07140.1"/>
    <property type="molecule type" value="Genomic_DNA"/>
</dbReference>
<dbReference type="KEGG" id="tva:4765026"/>
<reference evidence="1" key="2">
    <citation type="journal article" date="2007" name="Science">
        <title>Draft genome sequence of the sexually transmitted pathogen Trichomonas vaginalis.</title>
        <authorList>
            <person name="Carlton J.M."/>
            <person name="Hirt R.P."/>
            <person name="Silva J.C."/>
            <person name="Delcher A.L."/>
            <person name="Schatz M."/>
            <person name="Zhao Q."/>
            <person name="Wortman J.R."/>
            <person name="Bidwell S.L."/>
            <person name="Alsmark U.C.M."/>
            <person name="Besteiro S."/>
            <person name="Sicheritz-Ponten T."/>
            <person name="Noel C.J."/>
            <person name="Dacks J.B."/>
            <person name="Foster P.G."/>
            <person name="Simillion C."/>
            <person name="Van de Peer Y."/>
            <person name="Miranda-Saavedra D."/>
            <person name="Barton G.J."/>
            <person name="Westrop G.D."/>
            <person name="Mueller S."/>
            <person name="Dessi D."/>
            <person name="Fiori P.L."/>
            <person name="Ren Q."/>
            <person name="Paulsen I."/>
            <person name="Zhang H."/>
            <person name="Bastida-Corcuera F.D."/>
            <person name="Simoes-Barbosa A."/>
            <person name="Brown M.T."/>
            <person name="Hayes R.D."/>
            <person name="Mukherjee M."/>
            <person name="Okumura C.Y."/>
            <person name="Schneider R."/>
            <person name="Smith A.J."/>
            <person name="Vanacova S."/>
            <person name="Villalvazo M."/>
            <person name="Haas B.J."/>
            <person name="Pertea M."/>
            <person name="Feldblyum T.V."/>
            <person name="Utterback T.R."/>
            <person name="Shu C.L."/>
            <person name="Osoegawa K."/>
            <person name="de Jong P.J."/>
            <person name="Hrdy I."/>
            <person name="Horvathova L."/>
            <person name="Zubacova Z."/>
            <person name="Dolezal P."/>
            <person name="Malik S.B."/>
            <person name="Logsdon J.M. Jr."/>
            <person name="Henze K."/>
            <person name="Gupta A."/>
            <person name="Wang C.C."/>
            <person name="Dunne R.L."/>
            <person name="Upcroft J.A."/>
            <person name="Upcroft P."/>
            <person name="White O."/>
            <person name="Salzberg S.L."/>
            <person name="Tang P."/>
            <person name="Chiu C.-H."/>
            <person name="Lee Y.-S."/>
            <person name="Embley T.M."/>
            <person name="Coombs G.H."/>
            <person name="Mottram J.C."/>
            <person name="Tachezy J."/>
            <person name="Fraser-Liggett C.M."/>
            <person name="Johnson P.J."/>
        </authorList>
    </citation>
    <scope>NUCLEOTIDE SEQUENCE [LARGE SCALE GENOMIC DNA]</scope>
    <source>
        <strain evidence="1">G3</strain>
    </source>
</reference>
<gene>
    <name evidence="1" type="ORF">TVAG_343040</name>
</gene>
<dbReference type="VEuPathDB" id="TrichDB:TVAGG3_0579870"/>